<feature type="region of interest" description="Disordered" evidence="1">
    <location>
        <begin position="1"/>
        <end position="111"/>
    </location>
</feature>
<evidence type="ECO:0000313" key="4">
    <source>
        <dbReference type="Proteomes" id="UP000694397"/>
    </source>
</evidence>
<dbReference type="Proteomes" id="UP000694397">
    <property type="component" value="Chromosome 4"/>
</dbReference>
<organism evidence="3 4">
    <name type="scientific">Scleropages formosus</name>
    <name type="common">Asian bonytongue</name>
    <name type="synonym">Osteoglossum formosum</name>
    <dbReference type="NCBI Taxonomy" id="113540"/>
    <lineage>
        <taxon>Eukaryota</taxon>
        <taxon>Metazoa</taxon>
        <taxon>Chordata</taxon>
        <taxon>Craniata</taxon>
        <taxon>Vertebrata</taxon>
        <taxon>Euteleostomi</taxon>
        <taxon>Actinopterygii</taxon>
        <taxon>Neopterygii</taxon>
        <taxon>Teleostei</taxon>
        <taxon>Osteoglossocephala</taxon>
        <taxon>Osteoglossomorpha</taxon>
        <taxon>Osteoglossiformes</taxon>
        <taxon>Osteoglossidae</taxon>
        <taxon>Scleropages</taxon>
    </lineage>
</organism>
<evidence type="ECO:0000313" key="3">
    <source>
        <dbReference type="Ensembl" id="ENSSFOP00015057725.1"/>
    </source>
</evidence>
<feature type="compositionally biased region" description="Polar residues" evidence="1">
    <location>
        <begin position="9"/>
        <end position="31"/>
    </location>
</feature>
<reference evidence="3" key="2">
    <citation type="submission" date="2025-08" db="UniProtKB">
        <authorList>
            <consortium name="Ensembl"/>
        </authorList>
    </citation>
    <scope>IDENTIFICATION</scope>
</reference>
<name>A0A8C9VIN6_SCLFO</name>
<evidence type="ECO:0000256" key="1">
    <source>
        <dbReference type="SAM" id="MobiDB-lite"/>
    </source>
</evidence>
<accession>A0A8C9VIN6</accession>
<protein>
    <recommendedName>
        <fullName evidence="2">Bcl-x interacting BH3 domain-containing protein</fullName>
    </recommendedName>
</protein>
<evidence type="ECO:0000259" key="2">
    <source>
        <dbReference type="Pfam" id="PF08945"/>
    </source>
</evidence>
<dbReference type="InterPro" id="IPR015040">
    <property type="entry name" value="Bcl-x_interacting_BH3_dom"/>
</dbReference>
<reference evidence="3" key="3">
    <citation type="submission" date="2025-09" db="UniProtKB">
        <authorList>
            <consortium name="Ensembl"/>
        </authorList>
    </citation>
    <scope>IDENTIFICATION</scope>
</reference>
<reference evidence="3 4" key="1">
    <citation type="submission" date="2019-04" db="EMBL/GenBank/DDBJ databases">
        <authorList>
            <consortium name="Wellcome Sanger Institute Data Sharing"/>
        </authorList>
    </citation>
    <scope>NUCLEOTIDE SEQUENCE [LARGE SCALE GENOMIC DNA]</scope>
</reference>
<dbReference type="GeneTree" id="ENSGT00940000178131"/>
<proteinExistence type="predicted"/>
<dbReference type="Pfam" id="PF08945">
    <property type="entry name" value="Bclx_interact"/>
    <property type="match status" value="1"/>
</dbReference>
<dbReference type="AlphaFoldDB" id="A0A8C9VIN6"/>
<feature type="domain" description="Bcl-x interacting BH3" evidence="2">
    <location>
        <begin position="135"/>
        <end position="162"/>
    </location>
</feature>
<keyword evidence="4" id="KW-1185">Reference proteome</keyword>
<dbReference type="Ensembl" id="ENSSFOT00015070668.1">
    <property type="protein sequence ID" value="ENSSFOP00015057725.1"/>
    <property type="gene ID" value="ENSSFOG00015031047.1"/>
</dbReference>
<dbReference type="OrthoDB" id="8441539at2759"/>
<sequence>PLFARRKCCSQQFAADNGRQTRANGPTTLSESGEGREAQPGRGDQARAVVVPSDSRAGAQARAPRFSALSTSSSGYHSLDYDSLPSSPLMTDNKATQTPSPSSQAIAHAQERISRAHDALPDDEMQPALNRFRPRSLSMPVDMRPEVLVAQELRRIGDELNNLVNGWSSGSSLIALQPQGPGLPPIVLSIKELTMNRWSKVYPVVLNE</sequence>
<feature type="compositionally biased region" description="Polar residues" evidence="1">
    <location>
        <begin position="93"/>
        <end position="105"/>
    </location>
</feature>